<dbReference type="CDD" id="cd04905">
    <property type="entry name" value="ACT_CM-PDT"/>
    <property type="match status" value="1"/>
</dbReference>
<dbReference type="GO" id="GO:0005737">
    <property type="term" value="C:cytoplasm"/>
    <property type="evidence" value="ECO:0007669"/>
    <property type="project" value="TreeGrafter"/>
</dbReference>
<name>A0A557ST66_9ARCH</name>
<reference evidence="10 11" key="1">
    <citation type="journal article" date="2019" name="Front. Microbiol.">
        <title>Ammonia Oxidation by the Arctic Terrestrial Thaumarchaeote Candidatus Nitrosocosmicus arcticus Is Stimulated by Increasing Temperatures.</title>
        <authorList>
            <person name="Alves R.J.E."/>
            <person name="Kerou M."/>
            <person name="Zappe A."/>
            <person name="Bittner R."/>
            <person name="Abby S.S."/>
            <person name="Schmidt H.A."/>
            <person name="Pfeifer K."/>
            <person name="Schleper C."/>
        </authorList>
    </citation>
    <scope>NUCLEOTIDE SEQUENCE [LARGE SCALE GENOMIC DNA]</scope>
    <source>
        <strain evidence="10 11">Kfb</strain>
    </source>
</reference>
<evidence type="ECO:0000256" key="1">
    <source>
        <dbReference type="ARBA" id="ARBA00004741"/>
    </source>
</evidence>
<evidence type="ECO:0000259" key="8">
    <source>
        <dbReference type="PROSITE" id="PS51171"/>
    </source>
</evidence>
<dbReference type="FunFam" id="3.30.70.260:FF:000012">
    <property type="entry name" value="Prephenate dehydratase"/>
    <property type="match status" value="1"/>
</dbReference>
<keyword evidence="3" id="KW-0028">Amino-acid biosynthesis</keyword>
<keyword evidence="11" id="KW-1185">Reference proteome</keyword>
<dbReference type="SUPFAM" id="SSF53850">
    <property type="entry name" value="Periplasmic binding protein-like II"/>
    <property type="match status" value="1"/>
</dbReference>
<comment type="catalytic activity">
    <reaction evidence="7">
        <text>prephenate + H(+) = 3-phenylpyruvate + CO2 + H2O</text>
        <dbReference type="Rhea" id="RHEA:21648"/>
        <dbReference type="ChEBI" id="CHEBI:15377"/>
        <dbReference type="ChEBI" id="CHEBI:15378"/>
        <dbReference type="ChEBI" id="CHEBI:16526"/>
        <dbReference type="ChEBI" id="CHEBI:18005"/>
        <dbReference type="ChEBI" id="CHEBI:29934"/>
        <dbReference type="EC" id="4.2.1.51"/>
    </reaction>
</comment>
<dbReference type="NCBIfam" id="NF008865">
    <property type="entry name" value="PRK11898.1"/>
    <property type="match status" value="1"/>
</dbReference>
<comment type="caution">
    <text evidence="10">The sequence shown here is derived from an EMBL/GenBank/DDBJ whole genome shotgun (WGS) entry which is preliminary data.</text>
</comment>
<dbReference type="Proteomes" id="UP000315289">
    <property type="component" value="Unassembled WGS sequence"/>
</dbReference>
<proteinExistence type="predicted"/>
<keyword evidence="5" id="KW-0584">Phenylalanine biosynthesis</keyword>
<dbReference type="RefSeq" id="WP_144733243.1">
    <property type="nucleotide sequence ID" value="NZ_ML675588.1"/>
</dbReference>
<dbReference type="PROSITE" id="PS51671">
    <property type="entry name" value="ACT"/>
    <property type="match status" value="1"/>
</dbReference>
<dbReference type="EMBL" id="VOAH01000013">
    <property type="protein sequence ID" value="TVP39778.1"/>
    <property type="molecule type" value="Genomic_DNA"/>
</dbReference>
<dbReference type="PROSITE" id="PS00857">
    <property type="entry name" value="PREPHENATE_DEHYDR_1"/>
    <property type="match status" value="1"/>
</dbReference>
<evidence type="ECO:0000256" key="2">
    <source>
        <dbReference type="ARBA" id="ARBA00013147"/>
    </source>
</evidence>
<evidence type="ECO:0000259" key="9">
    <source>
        <dbReference type="PROSITE" id="PS51671"/>
    </source>
</evidence>
<dbReference type="InterPro" id="IPR002912">
    <property type="entry name" value="ACT_dom"/>
</dbReference>
<evidence type="ECO:0000256" key="6">
    <source>
        <dbReference type="ARBA" id="ARBA00023239"/>
    </source>
</evidence>
<keyword evidence="4" id="KW-0057">Aromatic amino acid biosynthesis</keyword>
<dbReference type="Gene3D" id="3.30.70.260">
    <property type="match status" value="1"/>
</dbReference>
<feature type="domain" description="ACT" evidence="9">
    <location>
        <begin position="194"/>
        <end position="271"/>
    </location>
</feature>
<dbReference type="SUPFAM" id="SSF55021">
    <property type="entry name" value="ACT-like"/>
    <property type="match status" value="1"/>
</dbReference>
<keyword evidence="6 10" id="KW-0456">Lyase</keyword>
<dbReference type="PROSITE" id="PS51171">
    <property type="entry name" value="PREPHENATE_DEHYDR_3"/>
    <property type="match status" value="1"/>
</dbReference>
<dbReference type="EC" id="4.2.1.51" evidence="2"/>
<comment type="pathway">
    <text evidence="1">Amino-acid biosynthesis; L-phenylalanine biosynthesis; phenylpyruvate from prephenate: step 1/1.</text>
</comment>
<dbReference type="PROSITE" id="PS00858">
    <property type="entry name" value="PREPHENATE_DEHYDR_2"/>
    <property type="match status" value="1"/>
</dbReference>
<dbReference type="PANTHER" id="PTHR21022">
    <property type="entry name" value="PREPHENATE DEHYDRATASE P PROTEIN"/>
    <property type="match status" value="1"/>
</dbReference>
<dbReference type="InterPro" id="IPR001086">
    <property type="entry name" value="Preph_deHydtase"/>
</dbReference>
<evidence type="ECO:0000256" key="7">
    <source>
        <dbReference type="ARBA" id="ARBA00047848"/>
    </source>
</evidence>
<accession>A0A557ST66</accession>
<dbReference type="GO" id="GO:0009094">
    <property type="term" value="P:L-phenylalanine biosynthetic process"/>
    <property type="evidence" value="ECO:0007669"/>
    <property type="project" value="UniProtKB-KW"/>
</dbReference>
<dbReference type="GO" id="GO:0004664">
    <property type="term" value="F:prephenate dehydratase activity"/>
    <property type="evidence" value="ECO:0007669"/>
    <property type="project" value="UniProtKB-EC"/>
</dbReference>
<evidence type="ECO:0000313" key="10">
    <source>
        <dbReference type="EMBL" id="TVP39778.1"/>
    </source>
</evidence>
<dbReference type="AlphaFoldDB" id="A0A557ST66"/>
<dbReference type="PANTHER" id="PTHR21022:SF19">
    <property type="entry name" value="PREPHENATE DEHYDRATASE-RELATED"/>
    <property type="match status" value="1"/>
</dbReference>
<feature type="domain" description="Prephenate dehydratase" evidence="8">
    <location>
        <begin position="5"/>
        <end position="182"/>
    </location>
</feature>
<dbReference type="OrthoDB" id="8755at2157"/>
<dbReference type="InterPro" id="IPR045865">
    <property type="entry name" value="ACT-like_dom_sf"/>
</dbReference>
<protein>
    <recommendedName>
        <fullName evidence="2">prephenate dehydratase</fullName>
        <ecNumber evidence="2">4.2.1.51</ecNumber>
    </recommendedName>
</protein>
<dbReference type="Pfam" id="PF00800">
    <property type="entry name" value="PDT"/>
    <property type="match status" value="1"/>
</dbReference>
<evidence type="ECO:0000256" key="5">
    <source>
        <dbReference type="ARBA" id="ARBA00023222"/>
    </source>
</evidence>
<gene>
    <name evidence="10" type="primary">pheA</name>
    <name evidence="10" type="ORF">NARC_130117</name>
</gene>
<dbReference type="Pfam" id="PF01842">
    <property type="entry name" value="ACT"/>
    <property type="match status" value="1"/>
</dbReference>
<dbReference type="FunFam" id="3.40.190.10:FF:000034">
    <property type="entry name" value="Chorismate mutase/prephenate dehydratase"/>
    <property type="match status" value="1"/>
</dbReference>
<sequence>MNAFKVGFQGESGSYSEASARIQYPDPNYSFIPFRSFRELFEGVENSTLDLAVVPIENSTEGSVNETYDLLVEKPLYVIGEIYHKIHHCLIIDKNSSPDEISIVYSHPQALAQCRKYMQKKHLESIPMYDTAGSVKFIKETHNARAAAIASKHAAQIYDMKVVEEDIEDNSNNFTRFLIISKIYDGNADDNKTSVIFSIPHTPGSLYSILQEFALRNINLTKIESRPTKNIPWEYYFFVDLEGNVNNEKISASLLSVKTATIFFKLLGSYKKAEIR</sequence>
<dbReference type="Gene3D" id="3.40.190.10">
    <property type="entry name" value="Periplasmic binding protein-like II"/>
    <property type="match status" value="2"/>
</dbReference>
<dbReference type="InterPro" id="IPR018528">
    <property type="entry name" value="Preph_deHydtase_CS"/>
</dbReference>
<evidence type="ECO:0000313" key="11">
    <source>
        <dbReference type="Proteomes" id="UP000315289"/>
    </source>
</evidence>
<organism evidence="10 11">
    <name type="scientific">Candidatus Nitrosocosmicus arcticus</name>
    <dbReference type="NCBI Taxonomy" id="2035267"/>
    <lineage>
        <taxon>Archaea</taxon>
        <taxon>Nitrososphaerota</taxon>
        <taxon>Nitrososphaeria</taxon>
        <taxon>Nitrososphaerales</taxon>
        <taxon>Nitrososphaeraceae</taxon>
        <taxon>Candidatus Nitrosocosmicus</taxon>
    </lineage>
</organism>
<evidence type="ECO:0000256" key="4">
    <source>
        <dbReference type="ARBA" id="ARBA00023141"/>
    </source>
</evidence>
<evidence type="ECO:0000256" key="3">
    <source>
        <dbReference type="ARBA" id="ARBA00022605"/>
    </source>
</evidence>
<dbReference type="CDD" id="cd13631">
    <property type="entry name" value="PBP2_Ct-PDT_like"/>
    <property type="match status" value="1"/>
</dbReference>